<protein>
    <submittedName>
        <fullName evidence="1">Uncharacterized protein</fullName>
    </submittedName>
</protein>
<gene>
    <name evidence="1" type="ORF">AB2B41_20450</name>
</gene>
<proteinExistence type="predicted"/>
<accession>A0ABV3RSL4</accession>
<sequence length="54" mass="5865">MSQAAIYRDTPKFPFPIYKGVTRLSSGAQTAELTAGLKEMLGHKDQVAVRVVAD</sequence>
<name>A0ABV3RSL4_9RHOB</name>
<comment type="caution">
    <text evidence="1">The sequence shown here is derived from an EMBL/GenBank/DDBJ whole genome shotgun (WGS) entry which is preliminary data.</text>
</comment>
<dbReference type="RefSeq" id="WP_367879682.1">
    <property type="nucleotide sequence ID" value="NZ_JBFNXX010000027.1"/>
</dbReference>
<evidence type="ECO:0000313" key="1">
    <source>
        <dbReference type="EMBL" id="MEW9921983.1"/>
    </source>
</evidence>
<organism evidence="1 2">
    <name type="scientific">Sulfitobacter sediminis</name>
    <dbReference type="NCBI Taxonomy" id="3234186"/>
    <lineage>
        <taxon>Bacteria</taxon>
        <taxon>Pseudomonadati</taxon>
        <taxon>Pseudomonadota</taxon>
        <taxon>Alphaproteobacteria</taxon>
        <taxon>Rhodobacterales</taxon>
        <taxon>Roseobacteraceae</taxon>
        <taxon>Sulfitobacter</taxon>
    </lineage>
</organism>
<reference evidence="1 2" key="1">
    <citation type="submission" date="2024-07" db="EMBL/GenBank/DDBJ databases">
        <title>Marimonas sp.nov., isolated from tidal-flat sediment.</title>
        <authorList>
            <person name="Jayan J.N."/>
            <person name="Lee S.S."/>
        </authorList>
    </citation>
    <scope>NUCLEOTIDE SEQUENCE [LARGE SCALE GENOMIC DNA]</scope>
    <source>
        <strain evidence="1 2">MJW-29</strain>
    </source>
</reference>
<keyword evidence="2" id="KW-1185">Reference proteome</keyword>
<evidence type="ECO:0000313" key="2">
    <source>
        <dbReference type="Proteomes" id="UP001556098"/>
    </source>
</evidence>
<dbReference type="Proteomes" id="UP001556098">
    <property type="component" value="Unassembled WGS sequence"/>
</dbReference>
<dbReference type="EMBL" id="JBFNXX010000027">
    <property type="protein sequence ID" value="MEW9921983.1"/>
    <property type="molecule type" value="Genomic_DNA"/>
</dbReference>